<dbReference type="InterPro" id="IPR006162">
    <property type="entry name" value="Ppantetheine_attach_site"/>
</dbReference>
<dbReference type="Gene3D" id="1.10.1200.10">
    <property type="entry name" value="ACP-like"/>
    <property type="match status" value="1"/>
</dbReference>
<dbReference type="PROSITE" id="PS00012">
    <property type="entry name" value="PHOSPHOPANTETHEINE"/>
    <property type="match status" value="1"/>
</dbReference>
<dbReference type="STRING" id="1287681.M7T4C9"/>
<dbReference type="KEGG" id="ela:UCREL1_1234"/>
<dbReference type="Proteomes" id="UP000012174">
    <property type="component" value="Unassembled WGS sequence"/>
</dbReference>
<evidence type="ECO:0000259" key="3">
    <source>
        <dbReference type="PROSITE" id="PS50075"/>
    </source>
</evidence>
<evidence type="ECO:0000256" key="2">
    <source>
        <dbReference type="ARBA" id="ARBA00022553"/>
    </source>
</evidence>
<dbReference type="Gene3D" id="3.40.50.12780">
    <property type="entry name" value="N-terminal domain of ligase-like"/>
    <property type="match status" value="1"/>
</dbReference>
<dbReference type="EMBL" id="KB705596">
    <property type="protein sequence ID" value="EMR71733.1"/>
    <property type="molecule type" value="Genomic_DNA"/>
</dbReference>
<evidence type="ECO:0000256" key="1">
    <source>
        <dbReference type="ARBA" id="ARBA00022450"/>
    </source>
</evidence>
<organism evidence="4 5">
    <name type="scientific">Eutypa lata (strain UCR-EL1)</name>
    <name type="common">Grapevine dieback disease fungus</name>
    <name type="synonym">Eutypa armeniacae</name>
    <dbReference type="NCBI Taxonomy" id="1287681"/>
    <lineage>
        <taxon>Eukaryota</taxon>
        <taxon>Fungi</taxon>
        <taxon>Dikarya</taxon>
        <taxon>Ascomycota</taxon>
        <taxon>Pezizomycotina</taxon>
        <taxon>Sordariomycetes</taxon>
        <taxon>Xylariomycetidae</taxon>
        <taxon>Xylariales</taxon>
        <taxon>Diatrypaceae</taxon>
        <taxon>Eutypa</taxon>
    </lineage>
</organism>
<dbReference type="Pfam" id="PF23562">
    <property type="entry name" value="AMP-binding_C_3"/>
    <property type="match status" value="1"/>
</dbReference>
<dbReference type="PANTHER" id="PTHR43439:SF2">
    <property type="entry name" value="ENZYME, PUTATIVE (JCVI)-RELATED"/>
    <property type="match status" value="1"/>
</dbReference>
<dbReference type="InterPro" id="IPR013120">
    <property type="entry name" value="FAR_NAD-bd"/>
</dbReference>
<evidence type="ECO:0000313" key="5">
    <source>
        <dbReference type="Proteomes" id="UP000012174"/>
    </source>
</evidence>
<name>M7T4C9_EUTLA</name>
<dbReference type="PANTHER" id="PTHR43439">
    <property type="entry name" value="PHENYLACETATE-COENZYME A LIGASE"/>
    <property type="match status" value="1"/>
</dbReference>
<dbReference type="GO" id="GO:0031177">
    <property type="term" value="F:phosphopantetheine binding"/>
    <property type="evidence" value="ECO:0007669"/>
    <property type="project" value="InterPro"/>
</dbReference>
<dbReference type="InterPro" id="IPR042099">
    <property type="entry name" value="ANL_N_sf"/>
</dbReference>
<proteinExistence type="predicted"/>
<dbReference type="SUPFAM" id="SSF56801">
    <property type="entry name" value="Acetyl-CoA synthetase-like"/>
    <property type="match status" value="1"/>
</dbReference>
<dbReference type="PROSITE" id="PS50075">
    <property type="entry name" value="CARRIER"/>
    <property type="match status" value="1"/>
</dbReference>
<keyword evidence="1" id="KW-0596">Phosphopantetheine</keyword>
<dbReference type="InterPro" id="IPR051414">
    <property type="entry name" value="Adenylate-forming_Reductase"/>
</dbReference>
<dbReference type="Pfam" id="PF07993">
    <property type="entry name" value="NAD_binding_4"/>
    <property type="match status" value="1"/>
</dbReference>
<dbReference type="OrthoDB" id="429813at2759"/>
<keyword evidence="5" id="KW-1185">Reference proteome</keyword>
<dbReference type="InterPro" id="IPR020806">
    <property type="entry name" value="PKS_PP-bd"/>
</dbReference>
<dbReference type="eggNOG" id="KOG1178">
    <property type="taxonomic scope" value="Eukaryota"/>
</dbReference>
<dbReference type="SUPFAM" id="SSF47336">
    <property type="entry name" value="ACP-like"/>
    <property type="match status" value="1"/>
</dbReference>
<dbReference type="OMA" id="RKTAYMW"/>
<reference evidence="5" key="1">
    <citation type="journal article" date="2013" name="Genome Announc.">
        <title>Draft genome sequence of the grapevine dieback fungus Eutypa lata UCR-EL1.</title>
        <authorList>
            <person name="Blanco-Ulate B."/>
            <person name="Rolshausen P.E."/>
            <person name="Cantu D."/>
        </authorList>
    </citation>
    <scope>NUCLEOTIDE SEQUENCE [LARGE SCALE GENOMIC DNA]</scope>
    <source>
        <strain evidence="5">UCR-EL1</strain>
    </source>
</reference>
<dbReference type="AlphaFoldDB" id="M7T4C9"/>
<gene>
    <name evidence="4" type="ORF">UCREL1_1234</name>
</gene>
<dbReference type="SMART" id="SM00823">
    <property type="entry name" value="PKS_PP"/>
    <property type="match status" value="1"/>
</dbReference>
<protein>
    <submittedName>
        <fullName evidence="4">Putative nrps-like enzyme protein</fullName>
    </submittedName>
</protein>
<accession>M7T4C9</accession>
<dbReference type="InterPro" id="IPR036291">
    <property type="entry name" value="NAD(P)-bd_dom_sf"/>
</dbReference>
<dbReference type="HOGENOM" id="CLU_002220_2_1_1"/>
<dbReference type="InterPro" id="IPR009081">
    <property type="entry name" value="PP-bd_ACP"/>
</dbReference>
<dbReference type="Pfam" id="PF00550">
    <property type="entry name" value="PP-binding"/>
    <property type="match status" value="1"/>
</dbReference>
<dbReference type="SUPFAM" id="SSF51735">
    <property type="entry name" value="NAD(P)-binding Rossmann-fold domains"/>
    <property type="match status" value="1"/>
</dbReference>
<keyword evidence="2" id="KW-0597">Phosphoprotein</keyword>
<dbReference type="InterPro" id="IPR036736">
    <property type="entry name" value="ACP-like_sf"/>
</dbReference>
<sequence>MRRTTHIFNAHLPLTAENLISALKTIQPEICHTVPYGLKLMAERRDGIDVLRRCKFVTSAGARTPDELGHRVVKEGVKLGVIFGLTEVGHVGDSICRDPDDDSWDYVRPYAHLREHMLFKKLDRGVYECVYLKSHPALMTSNSDEPPGSFHSQDLFTPHPTIDWAWKYIARDDDRITLLNGEKILPLNMEGTIRECPLIRDALMVGNDRLVPGLLVFRSLAAEKLSDSEYIEAIWPYVKAANRIADGFARITIDMIAPIPANVDYPATDKNNIIRAAAISRFRDEIESLYNKDKDLTNGDSSKRLVLDIEQLEQHILKLVRSEVGVDVLDVEADFFATGVDSLRSAHLRRLLQRDLDLGGGVLPTNVVYDGGNTARLARTLYSMRTGTTIEAIHSGDEGEIAKMRDLIQTFGKFEQRIPGQLSTPEKDTIVLTGATGALGAHILDQLLDEARVERIFCLVRGGNGLDRIEESLKSRGLKSIKYTEERGKKVTALPTDNFGETNLGLTPDDYSKLQGSATLIIHAAWPVNFNISVDSFTSHVVGLNNLLKLSLDVPFKDPARFIFTSSVSVAFDMPRPADVPEGPIPSLEHAAATGYARSKLVGEHICMAAATRGATAAVFRIGQMSADTVNGVWNKREAIPLMVQSVTETHALPRLEGEHGVCDWVPVNVVARTCLQLIETLNPEANMASFYNITSPHLFSWNDAFLPALRRGGLKFEDVAFEDWLAQLRSRAGDLGHSAEDILPAVKLVDYFERAYGGSPYKTALRLRFENEKSCNRSTALRLIPSVLGDEVIAKMLRPWFGATTSTR</sequence>
<evidence type="ECO:0000313" key="4">
    <source>
        <dbReference type="EMBL" id="EMR71733.1"/>
    </source>
</evidence>
<dbReference type="Gene3D" id="3.40.50.720">
    <property type="entry name" value="NAD(P)-binding Rossmann-like Domain"/>
    <property type="match status" value="1"/>
</dbReference>
<feature type="domain" description="Carrier" evidence="3">
    <location>
        <begin position="307"/>
        <end position="385"/>
    </location>
</feature>